<reference evidence="2" key="1">
    <citation type="submission" date="2016-04" db="EMBL/GenBank/DDBJ databases">
        <authorList>
            <person name="Nguyen H.D."/>
            <person name="Samba Siva P."/>
            <person name="Cullis J."/>
            <person name="Levesque C.A."/>
            <person name="Hambleton S."/>
        </authorList>
    </citation>
    <scope>NUCLEOTIDE SEQUENCE</scope>
    <source>
        <strain evidence="2">DAOMC 236416</strain>
    </source>
</reference>
<dbReference type="Pfam" id="PF00188">
    <property type="entry name" value="CAP"/>
    <property type="match status" value="1"/>
</dbReference>
<dbReference type="Proteomes" id="UP000077521">
    <property type="component" value="Unassembled WGS sequence"/>
</dbReference>
<accession>A0A8T8SXC9</accession>
<dbReference type="EMBL" id="LWDF02000344">
    <property type="protein sequence ID" value="KAE8250205.1"/>
    <property type="molecule type" value="Genomic_DNA"/>
</dbReference>
<protein>
    <recommendedName>
        <fullName evidence="1">SCP domain-containing protein</fullName>
    </recommendedName>
</protein>
<evidence type="ECO:0000313" key="2">
    <source>
        <dbReference type="EMBL" id="KAE8250205.1"/>
    </source>
</evidence>
<dbReference type="PANTHER" id="PTHR10334">
    <property type="entry name" value="CYSTEINE-RICH SECRETORY PROTEIN-RELATED"/>
    <property type="match status" value="1"/>
</dbReference>
<evidence type="ECO:0000259" key="1">
    <source>
        <dbReference type="SMART" id="SM00198"/>
    </source>
</evidence>
<reference evidence="2" key="2">
    <citation type="journal article" date="2019" name="IMA Fungus">
        <title>Genome sequencing and comparison of five Tilletia species to identify candidate genes for the detection of regulated species infecting wheat.</title>
        <authorList>
            <person name="Nguyen H.D.T."/>
            <person name="Sultana T."/>
            <person name="Kesanakurti P."/>
            <person name="Hambleton S."/>
        </authorList>
    </citation>
    <scope>NUCLEOTIDE SEQUENCE</scope>
    <source>
        <strain evidence="2">DAOMC 236416</strain>
    </source>
</reference>
<organism evidence="2 3">
    <name type="scientific">Tilletia indica</name>
    <dbReference type="NCBI Taxonomy" id="43049"/>
    <lineage>
        <taxon>Eukaryota</taxon>
        <taxon>Fungi</taxon>
        <taxon>Dikarya</taxon>
        <taxon>Basidiomycota</taxon>
        <taxon>Ustilaginomycotina</taxon>
        <taxon>Exobasidiomycetes</taxon>
        <taxon>Tilletiales</taxon>
        <taxon>Tilletiaceae</taxon>
        <taxon>Tilletia</taxon>
    </lineage>
</organism>
<dbReference type="InterPro" id="IPR018244">
    <property type="entry name" value="Allrgn_V5/Tpx1_CS"/>
</dbReference>
<dbReference type="InterPro" id="IPR035940">
    <property type="entry name" value="CAP_sf"/>
</dbReference>
<dbReference type="InterPro" id="IPR001283">
    <property type="entry name" value="CRISP-related"/>
</dbReference>
<proteinExistence type="predicted"/>
<dbReference type="AlphaFoldDB" id="A0A8T8SXC9"/>
<dbReference type="GO" id="GO:0005576">
    <property type="term" value="C:extracellular region"/>
    <property type="evidence" value="ECO:0007669"/>
    <property type="project" value="InterPro"/>
</dbReference>
<comment type="caution">
    <text evidence="2">The sequence shown here is derived from an EMBL/GenBank/DDBJ whole genome shotgun (WGS) entry which is preliminary data.</text>
</comment>
<keyword evidence="3" id="KW-1185">Reference proteome</keyword>
<feature type="domain" description="SCP" evidence="1">
    <location>
        <begin position="82"/>
        <end position="205"/>
    </location>
</feature>
<dbReference type="SMART" id="SM00198">
    <property type="entry name" value="SCP"/>
    <property type="match status" value="1"/>
</dbReference>
<evidence type="ECO:0000313" key="3">
    <source>
        <dbReference type="Proteomes" id="UP000077521"/>
    </source>
</evidence>
<dbReference type="InterPro" id="IPR014044">
    <property type="entry name" value="CAP_dom"/>
</dbReference>
<dbReference type="Gene3D" id="3.40.33.10">
    <property type="entry name" value="CAP"/>
    <property type="match status" value="1"/>
</dbReference>
<dbReference type="SUPFAM" id="SSF55797">
    <property type="entry name" value="PR-1-like"/>
    <property type="match status" value="1"/>
</dbReference>
<name>A0A8T8SXC9_9BASI</name>
<dbReference type="PROSITE" id="PS01009">
    <property type="entry name" value="CRISP_1"/>
    <property type="match status" value="1"/>
</dbReference>
<sequence>MGNTARPIPTFVWAIPSMPTPTQMTTITSIKTSTTVLTSTKTTVSSITSVATSTKTVSGIISLFASSVALILSPPSFPPLPAERQAIVDTHNAYRTIHNVPSLTWNSTLAAFAKNHASKYIWAHPEGPYGENGAATVGGVTTTMASSAVMWYDDSTMYNFSAPAFTEQTGHFSQLIWKSSRGMDGAIVQCTPASLSFKWPGPEMTINVWCEVIVAERTSKTAVVPSV</sequence>
<gene>
    <name evidence="2" type="ORF">A4X13_0g4905</name>
</gene>